<gene>
    <name evidence="3" type="ORF">B1756_15440</name>
</gene>
<evidence type="ECO:0000259" key="2">
    <source>
        <dbReference type="Pfam" id="PF00582"/>
    </source>
</evidence>
<dbReference type="Proteomes" id="UP000250088">
    <property type="component" value="Chromosome"/>
</dbReference>
<dbReference type="Gene3D" id="3.40.50.620">
    <property type="entry name" value="HUPs"/>
    <property type="match status" value="2"/>
</dbReference>
<accession>A0A2Z2I2E8</accession>
<dbReference type="InterPro" id="IPR006016">
    <property type="entry name" value="UspA"/>
</dbReference>
<feature type="domain" description="UspA" evidence="2">
    <location>
        <begin position="164"/>
        <end position="304"/>
    </location>
</feature>
<name>A0A2Z2I2E8_9EURY</name>
<dbReference type="InterPro" id="IPR006015">
    <property type="entry name" value="Universal_stress_UspA"/>
</dbReference>
<dbReference type="AlphaFoldDB" id="A0A2Z2I2E8"/>
<dbReference type="OrthoDB" id="105697at2157"/>
<protein>
    <submittedName>
        <fullName evidence="3">Universal stress protein</fullName>
    </submittedName>
</protein>
<feature type="domain" description="UspA" evidence="2">
    <location>
        <begin position="8"/>
        <end position="149"/>
    </location>
</feature>
<comment type="similarity">
    <text evidence="1">Belongs to the universal stress protein A family.</text>
</comment>
<keyword evidence="4" id="KW-1185">Reference proteome</keyword>
<dbReference type="SUPFAM" id="SSF52402">
    <property type="entry name" value="Adenine nucleotide alpha hydrolases-like"/>
    <property type="match status" value="2"/>
</dbReference>
<reference evidence="4" key="1">
    <citation type="submission" date="2017-02" db="EMBL/GenBank/DDBJ databases">
        <title>Natronthermophilus aegyptiacus gen. nov.,sp. nov., an aerobic, extremely halophilic alkalithermophilic archaeon isolated from the athalassohaline Wadi An Natrun, Egypt.</title>
        <authorList>
            <person name="Zhao B."/>
        </authorList>
    </citation>
    <scope>NUCLEOTIDE SEQUENCE [LARGE SCALE GENOMIC DNA]</scope>
    <source>
        <strain evidence="4">JW/NM-HA 15</strain>
    </source>
</reference>
<evidence type="ECO:0000313" key="4">
    <source>
        <dbReference type="Proteomes" id="UP000250088"/>
    </source>
</evidence>
<dbReference type="GeneID" id="32895495"/>
<dbReference type="InterPro" id="IPR014729">
    <property type="entry name" value="Rossmann-like_a/b/a_fold"/>
</dbReference>
<organism evidence="3 4">
    <name type="scientific">Natrarchaeobaculum aegyptiacum</name>
    <dbReference type="NCBI Taxonomy" id="745377"/>
    <lineage>
        <taxon>Archaea</taxon>
        <taxon>Methanobacteriati</taxon>
        <taxon>Methanobacteriota</taxon>
        <taxon>Stenosarchaea group</taxon>
        <taxon>Halobacteria</taxon>
        <taxon>Halobacteriales</taxon>
        <taxon>Natrialbaceae</taxon>
        <taxon>Natrarchaeobaculum</taxon>
    </lineage>
</organism>
<dbReference type="EMBL" id="CP019893">
    <property type="protein sequence ID" value="ARS90988.1"/>
    <property type="molecule type" value="Genomic_DNA"/>
</dbReference>
<evidence type="ECO:0000313" key="3">
    <source>
        <dbReference type="EMBL" id="ARS90988.1"/>
    </source>
</evidence>
<dbReference type="Pfam" id="PF00582">
    <property type="entry name" value="Usp"/>
    <property type="match status" value="2"/>
</dbReference>
<dbReference type="RefSeq" id="WP_086889352.1">
    <property type="nucleotide sequence ID" value="NZ_CP019893.1"/>
</dbReference>
<dbReference type="KEGG" id="naj:B1756_15440"/>
<evidence type="ECO:0000256" key="1">
    <source>
        <dbReference type="ARBA" id="ARBA00008791"/>
    </source>
</evidence>
<dbReference type="PANTHER" id="PTHR46268:SF6">
    <property type="entry name" value="UNIVERSAL STRESS PROTEIN UP12"/>
    <property type="match status" value="1"/>
</dbReference>
<dbReference type="CDD" id="cd00293">
    <property type="entry name" value="USP-like"/>
    <property type="match status" value="2"/>
</dbReference>
<sequence>MTDTVIDSILIPTDGSEGASTGAKRGLEVADALEATVTVLSVADASALEGAAGVLESNVESHRDALEESARSAAGDVESVAADRFPDLEVRVETERGTPAQVVSEYVDEVDADLVAMGTSGRSGLERALLGSVTEAVLRTVSVPVLAVPPSATERSLSRDAVEDVLLPTDDSEGALAAVDVGLDLADEYDALVHAVYAVDTRRLRGASVATGAVDPSDLLSDLERAGDEALEVVRERARERGVSVAGRLASGSAAEAILEAADETGSDLVVMGTHGRSGLERQLIGSVTESVVRGAEVPVCCVPIEG</sequence>
<proteinExistence type="inferred from homology"/>
<dbReference type="PRINTS" id="PR01438">
    <property type="entry name" value="UNVRSLSTRESS"/>
</dbReference>
<dbReference type="PANTHER" id="PTHR46268">
    <property type="entry name" value="STRESS RESPONSE PROTEIN NHAX"/>
    <property type="match status" value="1"/>
</dbReference>